<gene>
    <name evidence="1" type="ORF">EJD97_017789</name>
</gene>
<evidence type="ECO:0008006" key="2">
    <source>
        <dbReference type="Google" id="ProtNLM"/>
    </source>
</evidence>
<protein>
    <recommendedName>
        <fullName evidence="2">Retrotransposon gag domain-containing protein</fullName>
    </recommendedName>
</protein>
<reference evidence="1" key="1">
    <citation type="submission" date="2019-05" db="EMBL/GenBank/DDBJ databases">
        <title>The de novo reference genome and transcriptome assemblies of the wild tomato species Solanum chilense.</title>
        <authorList>
            <person name="Stam R."/>
            <person name="Nosenko T."/>
            <person name="Hoerger A.C."/>
            <person name="Stephan W."/>
            <person name="Seidel M.A."/>
            <person name="Kuhn J.M.M."/>
            <person name="Haberer G."/>
            <person name="Tellier A."/>
        </authorList>
    </citation>
    <scope>NUCLEOTIDE SEQUENCE</scope>
    <source>
        <tissue evidence="1">Mature leaves</tissue>
    </source>
</reference>
<name>A0A6N2B3A6_SOLCI</name>
<evidence type="ECO:0000313" key="1">
    <source>
        <dbReference type="EMBL" id="TMW88996.1"/>
    </source>
</evidence>
<dbReference type="EMBL" id="RXGB01004756">
    <property type="protein sequence ID" value="TMW88996.1"/>
    <property type="molecule type" value="Genomic_DNA"/>
</dbReference>
<organism evidence="1">
    <name type="scientific">Solanum chilense</name>
    <name type="common">Tomato</name>
    <name type="synonym">Lycopersicon chilense</name>
    <dbReference type="NCBI Taxonomy" id="4083"/>
    <lineage>
        <taxon>Eukaryota</taxon>
        <taxon>Viridiplantae</taxon>
        <taxon>Streptophyta</taxon>
        <taxon>Embryophyta</taxon>
        <taxon>Tracheophyta</taxon>
        <taxon>Spermatophyta</taxon>
        <taxon>Magnoliopsida</taxon>
        <taxon>eudicotyledons</taxon>
        <taxon>Gunneridae</taxon>
        <taxon>Pentapetalae</taxon>
        <taxon>asterids</taxon>
        <taxon>lamiids</taxon>
        <taxon>Solanales</taxon>
        <taxon>Solanaceae</taxon>
        <taxon>Solanoideae</taxon>
        <taxon>Solaneae</taxon>
        <taxon>Solanum</taxon>
        <taxon>Solanum subgen. Lycopersicon</taxon>
    </lineage>
</organism>
<accession>A0A6N2B3A6</accession>
<proteinExistence type="predicted"/>
<dbReference type="AlphaFoldDB" id="A0A6N2B3A6"/>
<comment type="caution">
    <text evidence="1">The sequence shown here is derived from an EMBL/GenBank/DDBJ whole genome shotgun (WGS) entry which is preliminary data.</text>
</comment>
<sequence>MNTRITNVRRAEEENMNEAAPPQAHHQNPQVSIEEGVMSNVEIRAIIHKLTQVLATQVGRDTRVQVNPYAITTASRKMDFTRMNLPIFFGSKVKEDPKGFIDEVFKVIDAMGVSSQEEAELAAYQLKDVAQIWYEKWKEERPVREGSVTWETFKMTFLDKFSPWN</sequence>